<evidence type="ECO:0000313" key="2">
    <source>
        <dbReference type="Proteomes" id="UP001172630"/>
    </source>
</evidence>
<evidence type="ECO:0000313" key="1">
    <source>
        <dbReference type="EMBL" id="MDL2408824.1"/>
    </source>
</evidence>
<sequence>MASMDLMAGKGREAGIAPVIFRAGLGPRHVLAVAVLSVGLLITNPALSLQVEGHEAFIVDRCGGNYDCKDVKLVVLNDKHDKADIYSGNELNAHEADGTPSHVSGYAFSYNGGNLSVSQDGTPSQLNGKATEVKFNNGVAFESDKNYVYVYSACNADGATSIAGITSSCDLNYIGVDKKTSNAIQIGGHYTSLVAAPAGDADPCKTGVMAGQFSFLNNGYEYRLSSDLCRQGKTTLAIISNNVVKSSFDLQMRPLAGSN</sequence>
<accession>A0ABT7KJK3</accession>
<keyword evidence="2" id="KW-1185">Reference proteome</keyword>
<dbReference type="EMBL" id="JARFYN010000039">
    <property type="protein sequence ID" value="MDL2408824.1"/>
    <property type="molecule type" value="Genomic_DNA"/>
</dbReference>
<organism evidence="1 2">
    <name type="scientific">Rhizobium calliandrae</name>
    <dbReference type="NCBI Taxonomy" id="1312182"/>
    <lineage>
        <taxon>Bacteria</taxon>
        <taxon>Pseudomonadati</taxon>
        <taxon>Pseudomonadota</taxon>
        <taxon>Alphaproteobacteria</taxon>
        <taxon>Hyphomicrobiales</taxon>
        <taxon>Rhizobiaceae</taxon>
        <taxon>Rhizobium/Agrobacterium group</taxon>
        <taxon>Rhizobium</taxon>
    </lineage>
</organism>
<reference evidence="1" key="1">
    <citation type="submission" date="2023-06" db="EMBL/GenBank/DDBJ databases">
        <title>Phylogenetic Diversity of Rhizobium strains.</title>
        <authorList>
            <person name="Moura F.T."/>
            <person name="Helene L.C.F."/>
            <person name="Hungria M."/>
        </authorList>
    </citation>
    <scope>NUCLEOTIDE SEQUENCE</scope>
    <source>
        <strain evidence="1">CCGE524</strain>
    </source>
</reference>
<gene>
    <name evidence="1" type="ORF">PY650_24910</name>
</gene>
<protein>
    <submittedName>
        <fullName evidence="1">Uncharacterized protein</fullName>
    </submittedName>
</protein>
<dbReference type="RefSeq" id="WP_285882270.1">
    <property type="nucleotide sequence ID" value="NZ_JARFYN010000039.1"/>
</dbReference>
<name>A0ABT7KJK3_9HYPH</name>
<dbReference type="Proteomes" id="UP001172630">
    <property type="component" value="Unassembled WGS sequence"/>
</dbReference>
<proteinExistence type="predicted"/>
<comment type="caution">
    <text evidence="1">The sequence shown here is derived from an EMBL/GenBank/DDBJ whole genome shotgun (WGS) entry which is preliminary data.</text>
</comment>